<organism evidence="2 3">
    <name type="scientific">Steinernema hermaphroditum</name>
    <dbReference type="NCBI Taxonomy" id="289476"/>
    <lineage>
        <taxon>Eukaryota</taxon>
        <taxon>Metazoa</taxon>
        <taxon>Ecdysozoa</taxon>
        <taxon>Nematoda</taxon>
        <taxon>Chromadorea</taxon>
        <taxon>Rhabditida</taxon>
        <taxon>Tylenchina</taxon>
        <taxon>Panagrolaimomorpha</taxon>
        <taxon>Strongyloidoidea</taxon>
        <taxon>Steinernematidae</taxon>
        <taxon>Steinernema</taxon>
    </lineage>
</organism>
<sequence length="117" mass="13375">MNRSLLVFILITFVSIHSLIIYRRTPKPKLVCREEHDWHLRGSNASAEIDVVDDTVEVRRTAKRSAPEHEPVIFLNTREPAGAADEDFDLVSDDLSEEEKKIVKQKLIKTCAALKLH</sequence>
<evidence type="ECO:0000313" key="2">
    <source>
        <dbReference type="EMBL" id="KAK0398402.1"/>
    </source>
</evidence>
<protein>
    <submittedName>
        <fullName evidence="2">Uncharacterized protein</fullName>
    </submittedName>
</protein>
<dbReference type="EMBL" id="JAUCMV010000005">
    <property type="protein sequence ID" value="KAK0398402.1"/>
    <property type="molecule type" value="Genomic_DNA"/>
</dbReference>
<keyword evidence="3" id="KW-1185">Reference proteome</keyword>
<name>A0AA39LID2_9BILA</name>
<gene>
    <name evidence="2" type="ORF">QR680_002577</name>
</gene>
<dbReference type="AlphaFoldDB" id="A0AA39LID2"/>
<keyword evidence="1" id="KW-0732">Signal</keyword>
<reference evidence="2" key="1">
    <citation type="submission" date="2023-06" db="EMBL/GenBank/DDBJ databases">
        <title>Genomic analysis of the entomopathogenic nematode Steinernema hermaphroditum.</title>
        <authorList>
            <person name="Schwarz E.M."/>
            <person name="Heppert J.K."/>
            <person name="Baniya A."/>
            <person name="Schwartz H.T."/>
            <person name="Tan C.-H."/>
            <person name="Antoshechkin I."/>
            <person name="Sternberg P.W."/>
            <person name="Goodrich-Blair H."/>
            <person name="Dillman A.R."/>
        </authorList>
    </citation>
    <scope>NUCLEOTIDE SEQUENCE</scope>
    <source>
        <strain evidence="2">PS9179</strain>
        <tissue evidence="2">Whole animal</tissue>
    </source>
</reference>
<proteinExistence type="predicted"/>
<accession>A0AA39LID2</accession>
<dbReference type="Proteomes" id="UP001175271">
    <property type="component" value="Unassembled WGS sequence"/>
</dbReference>
<feature type="signal peptide" evidence="1">
    <location>
        <begin position="1"/>
        <end position="18"/>
    </location>
</feature>
<comment type="caution">
    <text evidence="2">The sequence shown here is derived from an EMBL/GenBank/DDBJ whole genome shotgun (WGS) entry which is preliminary data.</text>
</comment>
<feature type="chain" id="PRO_5041469335" evidence="1">
    <location>
        <begin position="19"/>
        <end position="117"/>
    </location>
</feature>
<evidence type="ECO:0000256" key="1">
    <source>
        <dbReference type="SAM" id="SignalP"/>
    </source>
</evidence>
<evidence type="ECO:0000313" key="3">
    <source>
        <dbReference type="Proteomes" id="UP001175271"/>
    </source>
</evidence>